<dbReference type="AlphaFoldDB" id="I1H8V9"/>
<dbReference type="GeneID" id="100822405"/>
<dbReference type="InterPro" id="IPR050317">
    <property type="entry name" value="Plant_Fungal_Acyltransferase"/>
</dbReference>
<dbReference type="OrthoDB" id="671439at2759"/>
<organism evidence="5">
    <name type="scientific">Brachypodium distachyon</name>
    <name type="common">Purple false brome</name>
    <name type="synonym">Trachynia distachya</name>
    <dbReference type="NCBI Taxonomy" id="15368"/>
    <lineage>
        <taxon>Eukaryota</taxon>
        <taxon>Viridiplantae</taxon>
        <taxon>Streptophyta</taxon>
        <taxon>Embryophyta</taxon>
        <taxon>Tracheophyta</taxon>
        <taxon>Spermatophyta</taxon>
        <taxon>Magnoliopsida</taxon>
        <taxon>Liliopsida</taxon>
        <taxon>Poales</taxon>
        <taxon>Poaceae</taxon>
        <taxon>BOP clade</taxon>
        <taxon>Pooideae</taxon>
        <taxon>Stipodae</taxon>
        <taxon>Brachypodieae</taxon>
        <taxon>Brachypodium</taxon>
    </lineage>
</organism>
<dbReference type="OMA" id="TITHHRV"/>
<proteinExistence type="inferred from homology"/>
<sequence>MEITGTTMLKPAYPTPHPLAGDRVPLTIFDRAAIDTYVPIVLAYPAPAPSNEALKEGLLKGVAPYPHMAGRLAVDHRGRRFIHLNNEGVLVIEAAATTAVLADVLAAGGMTTDVADFYPTVPEESVGEALLQIKLSRYRCGGLVIGVMVHHHIVDGHSASMFCSTWARAVREGNGFRAPSPALDRAATAAPRGMPKPAFDHRFIEFKGSQGSSSGGEDKSYEVLPMDKIKNLTVHFPAEFVAELKARVGARCSTFQCLLAHVWKKMTAARGLKPEEFTQVRVAVNCRGRARPAVPMDFFGNMVLWAFPRLQARDVLRLSYRGVVAAIRDAAARIDDEYIQSYVDFGGLADANREDLLATAAMGTMLCPDIEVDSWLGFSLHDLDFGTGPASAFLPPGLPVEGLMVFVPSRASKGSVDLFIAVAEDHVAAFQNVCHSLDLDPLPARM</sequence>
<reference evidence="4 5" key="1">
    <citation type="journal article" date="2010" name="Nature">
        <title>Genome sequencing and analysis of the model grass Brachypodium distachyon.</title>
        <authorList>
            <consortium name="International Brachypodium Initiative"/>
        </authorList>
    </citation>
    <scope>NUCLEOTIDE SEQUENCE [LARGE SCALE GENOMIC DNA]</scope>
    <source>
        <strain evidence="4">Bd21</strain>
        <strain evidence="5">cv. Bd21</strain>
    </source>
</reference>
<dbReference type="KEGG" id="bdi:100822405"/>
<dbReference type="InterPro" id="IPR023213">
    <property type="entry name" value="CAT-like_dom_sf"/>
</dbReference>
<keyword evidence="6" id="KW-1185">Reference proteome</keyword>
<dbReference type="eggNOG" id="ENOG502QVP8">
    <property type="taxonomic scope" value="Eukaryota"/>
</dbReference>
<dbReference type="Gene3D" id="3.30.559.10">
    <property type="entry name" value="Chloramphenicol acetyltransferase-like domain"/>
    <property type="match status" value="2"/>
</dbReference>
<dbReference type="STRING" id="15368.I1H8V9"/>
<dbReference type="GO" id="GO:0016747">
    <property type="term" value="F:acyltransferase activity, transferring groups other than amino-acyl groups"/>
    <property type="evidence" value="ECO:0000318"/>
    <property type="project" value="GO_Central"/>
</dbReference>
<dbReference type="RefSeq" id="XP_003561973.1">
    <property type="nucleotide sequence ID" value="XM_003561925.3"/>
</dbReference>
<name>I1H8V9_BRADI</name>
<dbReference type="Gramene" id="KQK23249">
    <property type="protein sequence ID" value="KQK23249"/>
    <property type="gene ID" value="BRADI_1g72220v3"/>
</dbReference>
<dbReference type="PANTHER" id="PTHR31642">
    <property type="entry name" value="TRICHOTHECENE 3-O-ACETYLTRANSFERASE"/>
    <property type="match status" value="1"/>
</dbReference>
<protein>
    <submittedName>
        <fullName evidence="4 5">Uncharacterized protein</fullName>
    </submittedName>
</protein>
<dbReference type="HOGENOM" id="CLU_014546_6_2_1"/>
<evidence type="ECO:0000256" key="1">
    <source>
        <dbReference type="ARBA" id="ARBA00009861"/>
    </source>
</evidence>
<evidence type="ECO:0000313" key="6">
    <source>
        <dbReference type="Proteomes" id="UP000008810"/>
    </source>
</evidence>
<dbReference type="Proteomes" id="UP000008810">
    <property type="component" value="Chromosome 1"/>
</dbReference>
<reference evidence="4" key="2">
    <citation type="submission" date="2017-06" db="EMBL/GenBank/DDBJ databases">
        <title>WGS assembly of Brachypodium distachyon.</title>
        <authorList>
            <consortium name="The International Brachypodium Initiative"/>
            <person name="Lucas S."/>
            <person name="Harmon-Smith M."/>
            <person name="Lail K."/>
            <person name="Tice H."/>
            <person name="Grimwood J."/>
            <person name="Bruce D."/>
            <person name="Barry K."/>
            <person name="Shu S."/>
            <person name="Lindquist E."/>
            <person name="Wang M."/>
            <person name="Pitluck S."/>
            <person name="Vogel J.P."/>
            <person name="Garvin D.F."/>
            <person name="Mockler T.C."/>
            <person name="Schmutz J."/>
            <person name="Rokhsar D."/>
            <person name="Bevan M.W."/>
        </authorList>
    </citation>
    <scope>NUCLEOTIDE SEQUENCE</scope>
    <source>
        <strain evidence="4">Bd21</strain>
    </source>
</reference>
<dbReference type="FunFam" id="3.30.559.10:FF:000008">
    <property type="entry name" value="Tryptamine hydroxycinnamoyl transferase"/>
    <property type="match status" value="1"/>
</dbReference>
<keyword evidence="3" id="KW-0012">Acyltransferase</keyword>
<evidence type="ECO:0000256" key="2">
    <source>
        <dbReference type="ARBA" id="ARBA00022679"/>
    </source>
</evidence>
<keyword evidence="2" id="KW-0808">Transferase</keyword>
<dbReference type="PANTHER" id="PTHR31642:SF200">
    <property type="entry name" value="GENOME ASSEMBLY, CHROMOSOME: II"/>
    <property type="match status" value="1"/>
</dbReference>
<evidence type="ECO:0000313" key="5">
    <source>
        <dbReference type="EnsemblPlants" id="KQK23249"/>
    </source>
</evidence>
<dbReference type="EMBL" id="CM000880">
    <property type="protein sequence ID" value="KQK23249.1"/>
    <property type="molecule type" value="Genomic_DNA"/>
</dbReference>
<dbReference type="EnsemblPlants" id="KQK23249">
    <property type="protein sequence ID" value="KQK23249"/>
    <property type="gene ID" value="BRADI_1g72220v3"/>
</dbReference>
<gene>
    <name evidence="5" type="primary">LOC100822405</name>
    <name evidence="4" type="ORF">BRADI_1g72220v3</name>
</gene>
<evidence type="ECO:0000256" key="3">
    <source>
        <dbReference type="ARBA" id="ARBA00023315"/>
    </source>
</evidence>
<dbReference type="Pfam" id="PF02458">
    <property type="entry name" value="Transferase"/>
    <property type="match status" value="1"/>
</dbReference>
<reference evidence="5" key="3">
    <citation type="submission" date="2018-08" db="UniProtKB">
        <authorList>
            <consortium name="EnsemblPlants"/>
        </authorList>
    </citation>
    <scope>IDENTIFICATION</scope>
    <source>
        <strain evidence="5">cv. Bd21</strain>
    </source>
</reference>
<comment type="similarity">
    <text evidence="1">Belongs to the plant acyltransferase family.</text>
</comment>
<accession>I1H8V9</accession>
<evidence type="ECO:0000313" key="4">
    <source>
        <dbReference type="EMBL" id="KQK23249.1"/>
    </source>
</evidence>